<reference evidence="1 2" key="1">
    <citation type="submission" date="2012-10" db="EMBL/GenBank/DDBJ databases">
        <title>Draft Genome Sequence of Paenibacillus popilliae ATCC 14706T.</title>
        <authorList>
            <person name="Iiyama K."/>
            <person name="Mori K."/>
            <person name="Mon H."/>
            <person name="Chieda Y."/>
            <person name="Lee J.M."/>
            <person name="Kusakabe T."/>
            <person name="Tashiro K."/>
            <person name="Asano S."/>
            <person name="Yasunaga-Aoki C."/>
            <person name="Shimizu S."/>
        </authorList>
    </citation>
    <scope>NUCLEOTIDE SEQUENCE [LARGE SCALE GENOMIC DNA]</scope>
    <source>
        <strain evidence="1 2">ATCC 14706</strain>
    </source>
</reference>
<dbReference type="EMBL" id="BALG01000014">
    <property type="protein sequence ID" value="GAC40854.1"/>
    <property type="molecule type" value="Genomic_DNA"/>
</dbReference>
<evidence type="ECO:0000313" key="2">
    <source>
        <dbReference type="Proteomes" id="UP000029453"/>
    </source>
</evidence>
<evidence type="ECO:0000313" key="1">
    <source>
        <dbReference type="EMBL" id="GAC40854.1"/>
    </source>
</evidence>
<sequence>MLASLKKAKGFLGISEEDVSQDIELLAVLKAASTAIEQRTKRSYEYKLYQQTLNGSGTQFLQLRNYPIHSVPLLKVEGIEQGIESFTIESENGMLFKRSGWPRGSRNIEVEYTAGYILPSDETGAEPATLPEDIQLACILYAWIMLRDPVVRSERVGNINVTYADFDADGRLPGPVAALVAPYVGRWV</sequence>
<evidence type="ECO:0008006" key="3">
    <source>
        <dbReference type="Google" id="ProtNLM"/>
    </source>
</evidence>
<accession>M9LXT5</accession>
<dbReference type="Proteomes" id="UP000029453">
    <property type="component" value="Unassembled WGS sequence"/>
</dbReference>
<organism evidence="1 2">
    <name type="scientific">Paenibacillus popilliae ATCC 14706</name>
    <dbReference type="NCBI Taxonomy" id="1212764"/>
    <lineage>
        <taxon>Bacteria</taxon>
        <taxon>Bacillati</taxon>
        <taxon>Bacillota</taxon>
        <taxon>Bacilli</taxon>
        <taxon>Bacillales</taxon>
        <taxon>Paenibacillaceae</taxon>
        <taxon>Paenibacillus</taxon>
    </lineage>
</organism>
<name>M9LXT5_PAEPP</name>
<gene>
    <name evidence="1" type="ORF">PPOP_0182</name>
</gene>
<dbReference type="OrthoDB" id="2664490at2"/>
<dbReference type="AlphaFoldDB" id="M9LXT5"/>
<proteinExistence type="predicted"/>
<protein>
    <recommendedName>
        <fullName evidence="3">Phage gp6-like head-tail connector protein</fullName>
    </recommendedName>
</protein>
<comment type="caution">
    <text evidence="1">The sequence shown here is derived from an EMBL/GenBank/DDBJ whole genome shotgun (WGS) entry which is preliminary data.</text>
</comment>
<keyword evidence="2" id="KW-1185">Reference proteome</keyword>